<dbReference type="PANTHER" id="PTHR43048:SF4">
    <property type="entry name" value="RING-CLEAVING DIOXYGENASE-RELATED"/>
    <property type="match status" value="1"/>
</dbReference>
<dbReference type="Gene3D" id="3.10.180.10">
    <property type="entry name" value="2,3-Dihydroxybiphenyl 1,2-Dioxygenase, domain 1"/>
    <property type="match status" value="1"/>
</dbReference>
<dbReference type="PANTHER" id="PTHR43048">
    <property type="entry name" value="METHYLMALONYL-COA EPIMERASE"/>
    <property type="match status" value="1"/>
</dbReference>
<dbReference type="InterPro" id="IPR051785">
    <property type="entry name" value="MMCE/EMCE_epimerase"/>
</dbReference>
<evidence type="ECO:0000313" key="3">
    <source>
        <dbReference type="EMBL" id="MEU8138741.1"/>
    </source>
</evidence>
<feature type="domain" description="VOC" evidence="2">
    <location>
        <begin position="2"/>
        <end position="128"/>
    </location>
</feature>
<keyword evidence="4" id="KW-1185">Reference proteome</keyword>
<dbReference type="InterPro" id="IPR037523">
    <property type="entry name" value="VOC_core"/>
</dbReference>
<dbReference type="InterPro" id="IPR004360">
    <property type="entry name" value="Glyas_Fos-R_dOase_dom"/>
</dbReference>
<protein>
    <submittedName>
        <fullName evidence="3">VOC family protein</fullName>
    </submittedName>
</protein>
<dbReference type="Pfam" id="PF00903">
    <property type="entry name" value="Glyoxalase"/>
    <property type="match status" value="1"/>
</dbReference>
<dbReference type="SUPFAM" id="SSF54593">
    <property type="entry name" value="Glyoxalase/Bleomycin resistance protein/Dihydroxybiphenyl dioxygenase"/>
    <property type="match status" value="1"/>
</dbReference>
<evidence type="ECO:0000256" key="1">
    <source>
        <dbReference type="ARBA" id="ARBA00022723"/>
    </source>
</evidence>
<dbReference type="Proteomes" id="UP001551482">
    <property type="component" value="Unassembled WGS sequence"/>
</dbReference>
<keyword evidence="1" id="KW-0479">Metal-binding</keyword>
<evidence type="ECO:0000259" key="2">
    <source>
        <dbReference type="PROSITE" id="PS51819"/>
    </source>
</evidence>
<reference evidence="3 4" key="1">
    <citation type="submission" date="2024-06" db="EMBL/GenBank/DDBJ databases">
        <title>The Natural Products Discovery Center: Release of the First 8490 Sequenced Strains for Exploring Actinobacteria Biosynthetic Diversity.</title>
        <authorList>
            <person name="Kalkreuter E."/>
            <person name="Kautsar S.A."/>
            <person name="Yang D."/>
            <person name="Bader C.D."/>
            <person name="Teijaro C.N."/>
            <person name="Fluegel L."/>
            <person name="Davis C.M."/>
            <person name="Simpson J.R."/>
            <person name="Lauterbach L."/>
            <person name="Steele A.D."/>
            <person name="Gui C."/>
            <person name="Meng S."/>
            <person name="Li G."/>
            <person name="Viehrig K."/>
            <person name="Ye F."/>
            <person name="Su P."/>
            <person name="Kiefer A.F."/>
            <person name="Nichols A."/>
            <person name="Cepeda A.J."/>
            <person name="Yan W."/>
            <person name="Fan B."/>
            <person name="Jiang Y."/>
            <person name="Adhikari A."/>
            <person name="Zheng C.-J."/>
            <person name="Schuster L."/>
            <person name="Cowan T.M."/>
            <person name="Smanski M.J."/>
            <person name="Chevrette M.G."/>
            <person name="De Carvalho L.P.S."/>
            <person name="Shen B."/>
        </authorList>
    </citation>
    <scope>NUCLEOTIDE SEQUENCE [LARGE SCALE GENOMIC DNA]</scope>
    <source>
        <strain evidence="3 4">NPDC048946</strain>
    </source>
</reference>
<sequence length="128" mass="13841">MAFTQAFPILHSDDFTRLVAFYTELLGLPVTYRFPPEGEGDAAFLTVGVGDSTIGIGDYSGVEAMFGPTPRGGKPFQLCLYTDALDAELARLRAAGTPVHLEPVDQPWGERMCYVADPDGNLIMLVQA</sequence>
<dbReference type="PROSITE" id="PS51819">
    <property type="entry name" value="VOC"/>
    <property type="match status" value="1"/>
</dbReference>
<organism evidence="3 4">
    <name type="scientific">Streptodolium elevatio</name>
    <dbReference type="NCBI Taxonomy" id="3157996"/>
    <lineage>
        <taxon>Bacteria</taxon>
        <taxon>Bacillati</taxon>
        <taxon>Actinomycetota</taxon>
        <taxon>Actinomycetes</taxon>
        <taxon>Kitasatosporales</taxon>
        <taxon>Streptomycetaceae</taxon>
        <taxon>Streptodolium</taxon>
    </lineage>
</organism>
<dbReference type="EMBL" id="JBEZFP010000137">
    <property type="protein sequence ID" value="MEU8138741.1"/>
    <property type="molecule type" value="Genomic_DNA"/>
</dbReference>
<evidence type="ECO:0000313" key="4">
    <source>
        <dbReference type="Proteomes" id="UP001551482"/>
    </source>
</evidence>
<dbReference type="RefSeq" id="WP_358362400.1">
    <property type="nucleotide sequence ID" value="NZ_JBEZFP010000137.1"/>
</dbReference>
<proteinExistence type="predicted"/>
<accession>A0ABV3DSQ2</accession>
<gene>
    <name evidence="3" type="ORF">AB0C36_35235</name>
</gene>
<dbReference type="InterPro" id="IPR029068">
    <property type="entry name" value="Glyas_Bleomycin-R_OHBP_Dase"/>
</dbReference>
<name>A0ABV3DSQ2_9ACTN</name>
<comment type="caution">
    <text evidence="3">The sequence shown here is derived from an EMBL/GenBank/DDBJ whole genome shotgun (WGS) entry which is preliminary data.</text>
</comment>